<dbReference type="Gene3D" id="1.25.10.10">
    <property type="entry name" value="Leucine-rich Repeat Variant"/>
    <property type="match status" value="1"/>
</dbReference>
<keyword evidence="8" id="KW-1185">Reference proteome</keyword>
<feature type="domain" description="CLASP N-terminal" evidence="6">
    <location>
        <begin position="2"/>
        <end position="166"/>
    </location>
</feature>
<keyword evidence="4" id="KW-0493">Microtubule</keyword>
<dbReference type="HOGENOM" id="CLU_110329_0_0_1"/>
<proteinExistence type="inferred from homology"/>
<dbReference type="InterPro" id="IPR016024">
    <property type="entry name" value="ARM-type_fold"/>
</dbReference>
<dbReference type="Pfam" id="PF12348">
    <property type="entry name" value="CLASP_N"/>
    <property type="match status" value="1"/>
</dbReference>
<dbReference type="AlphaFoldDB" id="A0A0C9TXM0"/>
<feature type="non-terminal residue" evidence="7">
    <location>
        <position position="1"/>
    </location>
</feature>
<dbReference type="EMBL" id="KN837365">
    <property type="protein sequence ID" value="KIJ26549.1"/>
    <property type="molecule type" value="Genomic_DNA"/>
</dbReference>
<sequence>FEKEIIDGLKVLHRPISSAMVSERTRLSAAVLDFLNITAPRLGPKFEPLVPLFVPSILRLSSRTNKVYVSRAEKTLAMIITYCPLPAIVPQLLIACKESKVVTGRIAGAEGVLRALNKWDWTQNPMKAKIGDIEDMLRLTGKDKDPTVRQLSRKIFDAYKALFPDRLDE</sequence>
<dbReference type="GO" id="GO:0051301">
    <property type="term" value="P:cell division"/>
    <property type="evidence" value="ECO:0007669"/>
    <property type="project" value="UniProtKB-KW"/>
</dbReference>
<keyword evidence="5" id="KW-0498">Mitosis</keyword>
<comment type="similarity">
    <text evidence="2">Belongs to the CLASP family.</text>
</comment>
<reference evidence="7 8" key="1">
    <citation type="submission" date="2014-06" db="EMBL/GenBank/DDBJ databases">
        <title>Evolutionary Origins and Diversification of the Mycorrhizal Mutualists.</title>
        <authorList>
            <consortium name="DOE Joint Genome Institute"/>
            <consortium name="Mycorrhizal Genomics Consortium"/>
            <person name="Kohler A."/>
            <person name="Kuo A."/>
            <person name="Nagy L.G."/>
            <person name="Floudas D."/>
            <person name="Copeland A."/>
            <person name="Barry K.W."/>
            <person name="Cichocki N."/>
            <person name="Veneault-Fourrey C."/>
            <person name="LaButti K."/>
            <person name="Lindquist E.A."/>
            <person name="Lipzen A."/>
            <person name="Lundell T."/>
            <person name="Morin E."/>
            <person name="Murat C."/>
            <person name="Riley R."/>
            <person name="Ohm R."/>
            <person name="Sun H."/>
            <person name="Tunlid A."/>
            <person name="Henrissat B."/>
            <person name="Grigoriev I.V."/>
            <person name="Hibbett D.S."/>
            <person name="Martin F."/>
        </authorList>
    </citation>
    <scope>NUCLEOTIDE SEQUENCE [LARGE SCALE GENOMIC DNA]</scope>
    <source>
        <strain evidence="7 8">SS14</strain>
    </source>
</reference>
<name>A0A0C9TXM0_SPHS4</name>
<evidence type="ECO:0000256" key="5">
    <source>
        <dbReference type="ARBA" id="ARBA00022776"/>
    </source>
</evidence>
<dbReference type="Proteomes" id="UP000054279">
    <property type="component" value="Unassembled WGS sequence"/>
</dbReference>
<dbReference type="GO" id="GO:0005819">
    <property type="term" value="C:spindle"/>
    <property type="evidence" value="ECO:0007669"/>
    <property type="project" value="UniProtKB-SubCell"/>
</dbReference>
<dbReference type="InterPro" id="IPR011989">
    <property type="entry name" value="ARM-like"/>
</dbReference>
<evidence type="ECO:0000256" key="3">
    <source>
        <dbReference type="ARBA" id="ARBA00022618"/>
    </source>
</evidence>
<accession>A0A0C9TXM0</accession>
<dbReference type="GO" id="GO:0005874">
    <property type="term" value="C:microtubule"/>
    <property type="evidence" value="ECO:0007669"/>
    <property type="project" value="UniProtKB-KW"/>
</dbReference>
<keyword evidence="5" id="KW-0131">Cell cycle</keyword>
<evidence type="ECO:0000256" key="1">
    <source>
        <dbReference type="ARBA" id="ARBA00004186"/>
    </source>
</evidence>
<comment type="subcellular location">
    <subcellularLocation>
        <location evidence="1">Cytoplasm</location>
        <location evidence="1">Cytoskeleton</location>
        <location evidence="1">Spindle</location>
    </subcellularLocation>
</comment>
<organism evidence="7 8">
    <name type="scientific">Sphaerobolus stellatus (strain SS14)</name>
    <dbReference type="NCBI Taxonomy" id="990650"/>
    <lineage>
        <taxon>Eukaryota</taxon>
        <taxon>Fungi</taxon>
        <taxon>Dikarya</taxon>
        <taxon>Basidiomycota</taxon>
        <taxon>Agaricomycotina</taxon>
        <taxon>Agaricomycetes</taxon>
        <taxon>Phallomycetidae</taxon>
        <taxon>Geastrales</taxon>
        <taxon>Sphaerobolaceae</taxon>
        <taxon>Sphaerobolus</taxon>
    </lineage>
</organism>
<protein>
    <recommendedName>
        <fullName evidence="6">CLASP N-terminal domain-containing protein</fullName>
    </recommendedName>
</protein>
<evidence type="ECO:0000313" key="7">
    <source>
        <dbReference type="EMBL" id="KIJ26549.1"/>
    </source>
</evidence>
<evidence type="ECO:0000259" key="6">
    <source>
        <dbReference type="Pfam" id="PF12348"/>
    </source>
</evidence>
<evidence type="ECO:0000256" key="4">
    <source>
        <dbReference type="ARBA" id="ARBA00022701"/>
    </source>
</evidence>
<evidence type="ECO:0000256" key="2">
    <source>
        <dbReference type="ARBA" id="ARBA00009549"/>
    </source>
</evidence>
<dbReference type="OrthoDB" id="46159at2759"/>
<keyword evidence="3" id="KW-0132">Cell division</keyword>
<evidence type="ECO:0000313" key="8">
    <source>
        <dbReference type="Proteomes" id="UP000054279"/>
    </source>
</evidence>
<dbReference type="InterPro" id="IPR024395">
    <property type="entry name" value="CLASP_N_dom"/>
</dbReference>
<gene>
    <name evidence="7" type="ORF">M422DRAFT_192044</name>
</gene>
<dbReference type="SUPFAM" id="SSF48371">
    <property type="entry name" value="ARM repeat"/>
    <property type="match status" value="1"/>
</dbReference>